<sequence>MEKRYIADLHLHSKYSRAVSKDMNIPVMWLWGNKKGINLIGTGDFTHPFWIHDLKQDLEAMGNGFYKYKGDQEGKGPFFVLSSEISCIYSQGGKTRKIHIVFLSPSIEVAELINKSLSEIGNITSDGRPILGISALNLVKKIKAISSEVIVIPAHIWTPWFSLFGANSGFDSIAECFGDVSQDIIAVETGLSSDPAMNWRIPELDNRQIVSSSDAHSPAKLGREATVFESDFSYTGLKSALSGKSAENKILYTIEFFPEEGKYHYTGHRNCGVKYNLEDLRKKGKICPVCGKQLTVGVMQRVEDLGKILESDLQIEDWYLGENKVRGIKSGKLKRPPYVMLVPLIEIISEALEVGGSSKAVTEEYEKIINGIGTEFKVLLTASELELKVYAQEKVVEGILKLRKREISVDPGFDGVFGKVKIWGKEKPEEIQEQITLF</sequence>
<dbReference type="PANTHER" id="PTHR40084:SF1">
    <property type="entry name" value="PHOSPHOTRANSFERASE"/>
    <property type="match status" value="1"/>
</dbReference>
<dbReference type="SUPFAM" id="SSF89550">
    <property type="entry name" value="PHP domain-like"/>
    <property type="match status" value="1"/>
</dbReference>
<dbReference type="Proteomes" id="UP000034581">
    <property type="component" value="Unassembled WGS sequence"/>
</dbReference>
<dbReference type="Gene3D" id="3.20.20.140">
    <property type="entry name" value="Metal-dependent hydrolases"/>
    <property type="match status" value="1"/>
</dbReference>
<dbReference type="InterPro" id="IPR016195">
    <property type="entry name" value="Pol/histidinol_Pase-like"/>
</dbReference>
<dbReference type="STRING" id="1618350.UR67_C0003G0088"/>
<dbReference type="PATRIC" id="fig|1618350.3.peg.595"/>
<dbReference type="CDD" id="cd19067">
    <property type="entry name" value="PfuEndoQ-like"/>
    <property type="match status" value="1"/>
</dbReference>
<evidence type="ECO:0000313" key="1">
    <source>
        <dbReference type="EMBL" id="KKP69810.1"/>
    </source>
</evidence>
<comment type="caution">
    <text evidence="1">The sequence shown here is derived from an EMBL/GenBank/DDBJ whole genome shotgun (WGS) entry which is preliminary data.</text>
</comment>
<reference evidence="1 2" key="1">
    <citation type="journal article" date="2015" name="Nature">
        <title>rRNA introns, odd ribosomes, and small enigmatic genomes across a large radiation of phyla.</title>
        <authorList>
            <person name="Brown C.T."/>
            <person name="Hug L.A."/>
            <person name="Thomas B.C."/>
            <person name="Sharon I."/>
            <person name="Castelle C.J."/>
            <person name="Singh A."/>
            <person name="Wilkins M.J."/>
            <person name="Williams K.H."/>
            <person name="Banfield J.F."/>
        </authorList>
    </citation>
    <scope>NUCLEOTIDE SEQUENCE [LARGE SCALE GENOMIC DNA]</scope>
</reference>
<dbReference type="AlphaFoldDB" id="A0A0G0E3F1"/>
<organism evidence="1 2">
    <name type="scientific">candidate division CPR3 bacterium GW2011_GWF2_35_18</name>
    <dbReference type="NCBI Taxonomy" id="1618350"/>
    <lineage>
        <taxon>Bacteria</taxon>
        <taxon>Bacteria division CPR3</taxon>
    </lineage>
</organism>
<dbReference type="PANTHER" id="PTHR40084">
    <property type="entry name" value="PHOSPHOHYDROLASE, PHP FAMILY"/>
    <property type="match status" value="1"/>
</dbReference>
<accession>A0A0G0E3F1</accession>
<dbReference type="EMBL" id="LBQB01000003">
    <property type="protein sequence ID" value="KKP69810.1"/>
    <property type="molecule type" value="Genomic_DNA"/>
</dbReference>
<proteinExistence type="predicted"/>
<gene>
    <name evidence="1" type="ORF">UR67_C0003G0088</name>
</gene>
<name>A0A0G0E3F1_UNCC3</name>
<protein>
    <submittedName>
        <fullName evidence="1">PHP domain protein</fullName>
    </submittedName>
</protein>
<evidence type="ECO:0000313" key="2">
    <source>
        <dbReference type="Proteomes" id="UP000034581"/>
    </source>
</evidence>